<dbReference type="Proteomes" id="UP000092607">
    <property type="component" value="Unassembled WGS sequence"/>
</dbReference>
<sequence>MKKDEIGARLRSERERVGLSRDQVVTHISYSRSTLQQWEAGSTEPPISAIEKLARLYKVSPQYLIFGTDGDTLPPEPTSTSDDEYHYVPYFRGVIASAGGGKFSDGVIGTDDFLAFRKEWINRTSLTASQLVAINTDGDSMFPTIPENATVLIDKSKNTAKDGRIYVVRIGDQLYIKRIQWLPTGLRLISDHTIYDPIDLSKADLDSSDIEIYGQVVHISYDLPH</sequence>
<dbReference type="Pfam" id="PF00717">
    <property type="entry name" value="Peptidase_S24"/>
    <property type="match status" value="1"/>
</dbReference>
<evidence type="ECO:0000259" key="4">
    <source>
        <dbReference type="PROSITE" id="PS50943"/>
    </source>
</evidence>
<dbReference type="PANTHER" id="PTHR40661:SF3">
    <property type="entry name" value="FELS-1 PROPHAGE TRANSCRIPTIONAL REGULATOR"/>
    <property type="match status" value="1"/>
</dbReference>
<dbReference type="SMART" id="SM00530">
    <property type="entry name" value="HTH_XRE"/>
    <property type="match status" value="1"/>
</dbReference>
<dbReference type="Pfam" id="PF13560">
    <property type="entry name" value="HTH_31"/>
    <property type="match status" value="1"/>
</dbReference>
<keyword evidence="2" id="KW-0238">DNA-binding</keyword>
<dbReference type="InterPro" id="IPR015927">
    <property type="entry name" value="Peptidase_S24_S26A/B/C"/>
</dbReference>
<protein>
    <recommendedName>
        <fullName evidence="4">HTH cro/C1-type domain-containing protein</fullName>
    </recommendedName>
</protein>
<comment type="caution">
    <text evidence="5">The sequence shown here is derived from an EMBL/GenBank/DDBJ whole genome shotgun (WGS) entry which is preliminary data.</text>
</comment>
<feature type="domain" description="HTH cro/C1-type" evidence="4">
    <location>
        <begin position="10"/>
        <end position="64"/>
    </location>
</feature>
<dbReference type="PROSITE" id="PS50943">
    <property type="entry name" value="HTH_CROC1"/>
    <property type="match status" value="1"/>
</dbReference>
<dbReference type="CDD" id="cd00093">
    <property type="entry name" value="HTH_XRE"/>
    <property type="match status" value="1"/>
</dbReference>
<reference evidence="5 6" key="1">
    <citation type="submission" date="2016-06" db="EMBL/GenBank/DDBJ databases">
        <title>Draft genome of Moraxella lacunata CCUG 57757A.</title>
        <authorList>
            <person name="Salva-Serra F."/>
            <person name="Engstrom-Jakobsson H."/>
            <person name="Thorell K."/>
            <person name="Gonzales-Siles L."/>
            <person name="Karlsson R."/>
            <person name="Boulund F."/>
            <person name="Engstrand L."/>
            <person name="Kristiansson E."/>
            <person name="Moore E."/>
        </authorList>
    </citation>
    <scope>NUCLEOTIDE SEQUENCE [LARGE SCALE GENOMIC DNA]</scope>
    <source>
        <strain evidence="5 6">CCUG 57757A</strain>
    </source>
</reference>
<name>A0A1B8Q7Z5_MORLA</name>
<keyword evidence="3" id="KW-0804">Transcription</keyword>
<gene>
    <name evidence="5" type="ORF">A9309_01105</name>
</gene>
<evidence type="ECO:0000256" key="3">
    <source>
        <dbReference type="ARBA" id="ARBA00023163"/>
    </source>
</evidence>
<evidence type="ECO:0000313" key="6">
    <source>
        <dbReference type="Proteomes" id="UP000092607"/>
    </source>
</evidence>
<dbReference type="RefSeq" id="WP_065256154.1">
    <property type="nucleotide sequence ID" value="NZ_LZDR01000062.1"/>
</dbReference>
<dbReference type="EMBL" id="LZMS01000002">
    <property type="protein sequence ID" value="OBX67236.1"/>
    <property type="molecule type" value="Genomic_DNA"/>
</dbReference>
<dbReference type="PANTHER" id="PTHR40661">
    <property type="match status" value="1"/>
</dbReference>
<dbReference type="SUPFAM" id="SSF51306">
    <property type="entry name" value="LexA/Signal peptidase"/>
    <property type="match status" value="1"/>
</dbReference>
<evidence type="ECO:0000256" key="1">
    <source>
        <dbReference type="ARBA" id="ARBA00023015"/>
    </source>
</evidence>
<accession>A0A1B8Q7Z5</accession>
<dbReference type="CDD" id="cd06529">
    <property type="entry name" value="S24_LexA-like"/>
    <property type="match status" value="1"/>
</dbReference>
<organism evidence="5 6">
    <name type="scientific">Moraxella lacunata</name>
    <dbReference type="NCBI Taxonomy" id="477"/>
    <lineage>
        <taxon>Bacteria</taxon>
        <taxon>Pseudomonadati</taxon>
        <taxon>Pseudomonadota</taxon>
        <taxon>Gammaproteobacteria</taxon>
        <taxon>Moraxellales</taxon>
        <taxon>Moraxellaceae</taxon>
        <taxon>Moraxella</taxon>
    </lineage>
</organism>
<dbReference type="InterPro" id="IPR036286">
    <property type="entry name" value="LexA/Signal_pep-like_sf"/>
</dbReference>
<dbReference type="Gene3D" id="1.10.260.40">
    <property type="entry name" value="lambda repressor-like DNA-binding domains"/>
    <property type="match status" value="1"/>
</dbReference>
<proteinExistence type="predicted"/>
<dbReference type="GO" id="GO:0003677">
    <property type="term" value="F:DNA binding"/>
    <property type="evidence" value="ECO:0007669"/>
    <property type="project" value="UniProtKB-KW"/>
</dbReference>
<dbReference type="InterPro" id="IPR039418">
    <property type="entry name" value="LexA-like"/>
</dbReference>
<dbReference type="OrthoDB" id="8613261at2"/>
<dbReference type="SUPFAM" id="SSF47413">
    <property type="entry name" value="lambda repressor-like DNA-binding domains"/>
    <property type="match status" value="1"/>
</dbReference>
<dbReference type="Gene3D" id="2.10.109.10">
    <property type="entry name" value="Umud Fragment, subunit A"/>
    <property type="match status" value="1"/>
</dbReference>
<dbReference type="InterPro" id="IPR010982">
    <property type="entry name" value="Lambda_DNA-bd_dom_sf"/>
</dbReference>
<evidence type="ECO:0000313" key="5">
    <source>
        <dbReference type="EMBL" id="OBX67236.1"/>
    </source>
</evidence>
<dbReference type="InterPro" id="IPR001387">
    <property type="entry name" value="Cro/C1-type_HTH"/>
</dbReference>
<evidence type="ECO:0000256" key="2">
    <source>
        <dbReference type="ARBA" id="ARBA00023125"/>
    </source>
</evidence>
<dbReference type="AlphaFoldDB" id="A0A1B8Q7Z5"/>
<keyword evidence="1" id="KW-0805">Transcription regulation</keyword>